<evidence type="ECO:0000256" key="1">
    <source>
        <dbReference type="ARBA" id="ARBA00006484"/>
    </source>
</evidence>
<dbReference type="InterPro" id="IPR036291">
    <property type="entry name" value="NAD(P)-bd_dom_sf"/>
</dbReference>
<gene>
    <name evidence="3" type="ORF">DKM44_08115</name>
</gene>
<protein>
    <submittedName>
        <fullName evidence="3">Short chain dehydrogenase</fullName>
    </submittedName>
</protein>
<dbReference type="RefSeq" id="WP_109826823.1">
    <property type="nucleotide sequence ID" value="NZ_CP029494.1"/>
</dbReference>
<accession>A0A2Z3JQF2</accession>
<dbReference type="NCBIfam" id="NF006073">
    <property type="entry name" value="PRK08219.1"/>
    <property type="match status" value="1"/>
</dbReference>
<dbReference type="PRINTS" id="PR00081">
    <property type="entry name" value="GDHRDH"/>
</dbReference>
<dbReference type="GO" id="GO:0016020">
    <property type="term" value="C:membrane"/>
    <property type="evidence" value="ECO:0007669"/>
    <property type="project" value="TreeGrafter"/>
</dbReference>
<dbReference type="KEGG" id="dez:DKM44_08115"/>
<dbReference type="InterPro" id="IPR002347">
    <property type="entry name" value="SDR_fam"/>
</dbReference>
<dbReference type="PROSITE" id="PS00061">
    <property type="entry name" value="ADH_SHORT"/>
    <property type="match status" value="1"/>
</dbReference>
<name>A0A2Z3JQF2_9DEIO</name>
<proteinExistence type="inferred from homology"/>
<dbReference type="SUPFAM" id="SSF51735">
    <property type="entry name" value="NAD(P)-binding Rossmann-fold domains"/>
    <property type="match status" value="1"/>
</dbReference>
<dbReference type="GO" id="GO:0016491">
    <property type="term" value="F:oxidoreductase activity"/>
    <property type="evidence" value="ECO:0007669"/>
    <property type="project" value="UniProtKB-KW"/>
</dbReference>
<dbReference type="PANTHER" id="PTHR44196:SF1">
    <property type="entry name" value="DEHYDROGENASE_REDUCTASE SDR FAMILY MEMBER 7B"/>
    <property type="match status" value="1"/>
</dbReference>
<evidence type="ECO:0000313" key="4">
    <source>
        <dbReference type="Proteomes" id="UP000245368"/>
    </source>
</evidence>
<keyword evidence="4" id="KW-1185">Reference proteome</keyword>
<reference evidence="3 4" key="1">
    <citation type="submission" date="2018-05" db="EMBL/GenBank/DDBJ databases">
        <title>Complete Genome Sequence of Deinococcus sp. strain 17bor-2.</title>
        <authorList>
            <person name="Srinivasan S."/>
        </authorList>
    </citation>
    <scope>NUCLEOTIDE SEQUENCE [LARGE SCALE GENOMIC DNA]</scope>
    <source>
        <strain evidence="3 4">17bor-2</strain>
    </source>
</reference>
<sequence length="227" mass="23886">MTSSPVTLITGATGGIGEALAHACHDHTLILQGRDQARLEALCAGLPDARPLILDLTRPDTFASALLNLPPLTNLVHNAGVVDLGAVAEQDHAVWTHTLAVNLVAPAELTRLLLPGLRQTRGCLVFVNSGAGLSASAQWGSYAASKFGLRALADAVRAEESAAGVRVTSLYPGRTATAMQEKVHRQEGAAYSPERFIQPESLARTLRFVLDAPRDALLSDVTVRAGS</sequence>
<keyword evidence="2" id="KW-0560">Oxidoreductase</keyword>
<dbReference type="PANTHER" id="PTHR44196">
    <property type="entry name" value="DEHYDROGENASE/REDUCTASE SDR FAMILY MEMBER 7B"/>
    <property type="match status" value="1"/>
</dbReference>
<evidence type="ECO:0000256" key="2">
    <source>
        <dbReference type="ARBA" id="ARBA00023002"/>
    </source>
</evidence>
<dbReference type="Gene3D" id="3.40.50.720">
    <property type="entry name" value="NAD(P)-binding Rossmann-like Domain"/>
    <property type="match status" value="1"/>
</dbReference>
<evidence type="ECO:0000313" key="3">
    <source>
        <dbReference type="EMBL" id="AWN23194.1"/>
    </source>
</evidence>
<comment type="similarity">
    <text evidence="1">Belongs to the short-chain dehydrogenases/reductases (SDR) family.</text>
</comment>
<dbReference type="EMBL" id="CP029494">
    <property type="protein sequence ID" value="AWN23194.1"/>
    <property type="molecule type" value="Genomic_DNA"/>
</dbReference>
<dbReference type="InterPro" id="IPR020904">
    <property type="entry name" value="Sc_DH/Rdtase_CS"/>
</dbReference>
<organism evidence="3 4">
    <name type="scientific">Deinococcus irradiatisoli</name>
    <dbReference type="NCBI Taxonomy" id="2202254"/>
    <lineage>
        <taxon>Bacteria</taxon>
        <taxon>Thermotogati</taxon>
        <taxon>Deinococcota</taxon>
        <taxon>Deinococci</taxon>
        <taxon>Deinococcales</taxon>
        <taxon>Deinococcaceae</taxon>
        <taxon>Deinococcus</taxon>
    </lineage>
</organism>
<dbReference type="Proteomes" id="UP000245368">
    <property type="component" value="Chromosome"/>
</dbReference>
<dbReference type="AlphaFoldDB" id="A0A2Z3JQF2"/>
<dbReference type="OrthoDB" id="158573at2"/>
<dbReference type="Pfam" id="PF00106">
    <property type="entry name" value="adh_short"/>
    <property type="match status" value="1"/>
</dbReference>